<dbReference type="Pfam" id="PF01925">
    <property type="entry name" value="TauE"/>
    <property type="match status" value="1"/>
</dbReference>
<keyword evidence="4 8" id="KW-1003">Cell membrane</keyword>
<feature type="transmembrane region" description="Helical" evidence="8">
    <location>
        <begin position="70"/>
        <end position="88"/>
    </location>
</feature>
<evidence type="ECO:0000313" key="9">
    <source>
        <dbReference type="EMBL" id="MDM8196245.1"/>
    </source>
</evidence>
<feature type="transmembrane region" description="Helical" evidence="8">
    <location>
        <begin position="219"/>
        <end position="240"/>
    </location>
</feature>
<comment type="caution">
    <text evidence="9">The sequence shown here is derived from an EMBL/GenBank/DDBJ whole genome shotgun (WGS) entry which is preliminary data.</text>
</comment>
<protein>
    <recommendedName>
        <fullName evidence="8">Probable membrane transporter protein</fullName>
    </recommendedName>
</protein>
<evidence type="ECO:0000256" key="5">
    <source>
        <dbReference type="ARBA" id="ARBA00022692"/>
    </source>
</evidence>
<keyword evidence="3" id="KW-0813">Transport</keyword>
<feature type="transmembrane region" description="Helical" evidence="8">
    <location>
        <begin position="125"/>
        <end position="149"/>
    </location>
</feature>
<evidence type="ECO:0000256" key="7">
    <source>
        <dbReference type="ARBA" id="ARBA00023136"/>
    </source>
</evidence>
<gene>
    <name evidence="9" type="ORF">QUV98_07945</name>
</gene>
<evidence type="ECO:0000256" key="6">
    <source>
        <dbReference type="ARBA" id="ARBA00022989"/>
    </source>
</evidence>
<dbReference type="PANTHER" id="PTHR30269:SF37">
    <property type="entry name" value="MEMBRANE TRANSPORTER PROTEIN"/>
    <property type="match status" value="1"/>
</dbReference>
<evidence type="ECO:0000256" key="4">
    <source>
        <dbReference type="ARBA" id="ARBA00022475"/>
    </source>
</evidence>
<organism evidence="9 10">
    <name type="scientific">Massilimicrobiota timonensis</name>
    <dbReference type="NCBI Taxonomy" id="1776392"/>
    <lineage>
        <taxon>Bacteria</taxon>
        <taxon>Bacillati</taxon>
        <taxon>Bacillota</taxon>
        <taxon>Erysipelotrichia</taxon>
        <taxon>Erysipelotrichales</taxon>
        <taxon>Erysipelotrichaceae</taxon>
        <taxon>Massilimicrobiota</taxon>
    </lineage>
</organism>
<evidence type="ECO:0000256" key="8">
    <source>
        <dbReference type="RuleBase" id="RU363041"/>
    </source>
</evidence>
<accession>A0ABT7UL12</accession>
<evidence type="ECO:0000256" key="2">
    <source>
        <dbReference type="ARBA" id="ARBA00009142"/>
    </source>
</evidence>
<dbReference type="InterPro" id="IPR002781">
    <property type="entry name" value="TM_pro_TauE-like"/>
</dbReference>
<keyword evidence="10" id="KW-1185">Reference proteome</keyword>
<feature type="transmembrane region" description="Helical" evidence="8">
    <location>
        <begin position="7"/>
        <end position="33"/>
    </location>
</feature>
<feature type="transmembrane region" description="Helical" evidence="8">
    <location>
        <begin position="39"/>
        <end position="58"/>
    </location>
</feature>
<dbReference type="EMBL" id="JAUDCK010000027">
    <property type="protein sequence ID" value="MDM8196245.1"/>
    <property type="molecule type" value="Genomic_DNA"/>
</dbReference>
<evidence type="ECO:0000313" key="10">
    <source>
        <dbReference type="Proteomes" id="UP001529275"/>
    </source>
</evidence>
<dbReference type="Proteomes" id="UP001529275">
    <property type="component" value="Unassembled WGS sequence"/>
</dbReference>
<reference evidence="9 10" key="2">
    <citation type="submission" date="2023-06" db="EMBL/GenBank/DDBJ databases">
        <authorList>
            <person name="Zeman M."/>
            <person name="Kubasova T."/>
            <person name="Jahodarova E."/>
            <person name="Nykrynova M."/>
            <person name="Rychlik I."/>
        </authorList>
    </citation>
    <scope>NUCLEOTIDE SEQUENCE [LARGE SCALE GENOMIC DNA]</scope>
    <source>
        <strain evidence="9 10">ET341</strain>
    </source>
</reference>
<feature type="transmembrane region" description="Helical" evidence="8">
    <location>
        <begin position="186"/>
        <end position="207"/>
    </location>
</feature>
<dbReference type="RefSeq" id="WP_087304945.1">
    <property type="nucleotide sequence ID" value="NZ_JAUDCK010000027.1"/>
</dbReference>
<evidence type="ECO:0000256" key="1">
    <source>
        <dbReference type="ARBA" id="ARBA00004651"/>
    </source>
</evidence>
<name>A0ABT7UL12_9FIRM</name>
<proteinExistence type="inferred from homology"/>
<evidence type="ECO:0000256" key="3">
    <source>
        <dbReference type="ARBA" id="ARBA00022448"/>
    </source>
</evidence>
<keyword evidence="7 8" id="KW-0472">Membrane</keyword>
<sequence length="241" mass="26179">MEMIGYILLPAFVAGIIQGVTGFGAGVVMMMFLPLQFSVVQSAGVSSAICMILCAAMVYRYRHTINFKKIIGPAVLYLFVSSVSILFAKMIDQNIMKIILGIFLIVLSLYFLFFSKNDIEPKGIVALLCIIISGACDGLFGIGGPLMVIYFLSKTKGKEEYLGTIQCFFLINVIYSTAFRVINGILTVDLFGGIGLGMVGILLGLWIANKIVDKLDANLIRKLTYVVIGLCGLSNVITTLL</sequence>
<keyword evidence="5 8" id="KW-0812">Transmembrane</keyword>
<dbReference type="PANTHER" id="PTHR30269">
    <property type="entry name" value="TRANSMEMBRANE PROTEIN YFCA"/>
    <property type="match status" value="1"/>
</dbReference>
<comment type="similarity">
    <text evidence="2 8">Belongs to the 4-toluene sulfonate uptake permease (TSUP) (TC 2.A.102) family.</text>
</comment>
<feature type="transmembrane region" description="Helical" evidence="8">
    <location>
        <begin position="94"/>
        <end position="113"/>
    </location>
</feature>
<keyword evidence="6 8" id="KW-1133">Transmembrane helix</keyword>
<comment type="subcellular location">
    <subcellularLocation>
        <location evidence="1 8">Cell membrane</location>
        <topology evidence="1 8">Multi-pass membrane protein</topology>
    </subcellularLocation>
</comment>
<dbReference type="InterPro" id="IPR052017">
    <property type="entry name" value="TSUP"/>
</dbReference>
<reference evidence="10" key="1">
    <citation type="submission" date="2023-06" db="EMBL/GenBank/DDBJ databases">
        <title>Identification and characterization of horizontal gene transfer across gut microbiota members of farm animals based on homology search.</title>
        <authorList>
            <person name="Zeman M."/>
            <person name="Kubasova T."/>
            <person name="Jahodarova E."/>
            <person name="Nykrynova M."/>
            <person name="Rychlik I."/>
        </authorList>
    </citation>
    <scope>NUCLEOTIDE SEQUENCE [LARGE SCALE GENOMIC DNA]</scope>
    <source>
        <strain evidence="10">ET341</strain>
    </source>
</reference>
<feature type="transmembrane region" description="Helical" evidence="8">
    <location>
        <begin position="161"/>
        <end position="179"/>
    </location>
</feature>